<reference evidence="2" key="1">
    <citation type="journal article" date="2020" name="Stud. Mycol.">
        <title>101 Dothideomycetes genomes: a test case for predicting lifestyles and emergence of pathogens.</title>
        <authorList>
            <person name="Haridas S."/>
            <person name="Albert R."/>
            <person name="Binder M."/>
            <person name="Bloem J."/>
            <person name="Labutti K."/>
            <person name="Salamov A."/>
            <person name="Andreopoulos B."/>
            <person name="Baker S."/>
            <person name="Barry K."/>
            <person name="Bills G."/>
            <person name="Bluhm B."/>
            <person name="Cannon C."/>
            <person name="Castanera R."/>
            <person name="Culley D."/>
            <person name="Daum C."/>
            <person name="Ezra D."/>
            <person name="Gonzalez J."/>
            <person name="Henrissat B."/>
            <person name="Kuo A."/>
            <person name="Liang C."/>
            <person name="Lipzen A."/>
            <person name="Lutzoni F."/>
            <person name="Magnuson J."/>
            <person name="Mondo S."/>
            <person name="Nolan M."/>
            <person name="Ohm R."/>
            <person name="Pangilinan J."/>
            <person name="Park H.-J."/>
            <person name="Ramirez L."/>
            <person name="Alfaro M."/>
            <person name="Sun H."/>
            <person name="Tritt A."/>
            <person name="Yoshinaga Y."/>
            <person name="Zwiers L.-H."/>
            <person name="Turgeon B."/>
            <person name="Goodwin S."/>
            <person name="Spatafora J."/>
            <person name="Crous P."/>
            <person name="Grigoriev I."/>
        </authorList>
    </citation>
    <scope>NUCLEOTIDE SEQUENCE</scope>
    <source>
        <strain evidence="2">CBS 480.64</strain>
    </source>
</reference>
<accession>A0A6A7C348</accession>
<dbReference type="Proteomes" id="UP000799421">
    <property type="component" value="Unassembled WGS sequence"/>
</dbReference>
<evidence type="ECO:0000313" key="2">
    <source>
        <dbReference type="EMBL" id="KAF2861128.1"/>
    </source>
</evidence>
<proteinExistence type="predicted"/>
<sequence length="125" mass="13820">MARDSLHRDCRDGQEPFVHGNRSKGSILWLCAVAAALLWILHGQMLLCIEQVLLAGLRSTLSVSGFLWRCNEAVESADEGLVPPAARLDHFTKRQKAVLWKKTHSGVTNHTYNIASTVSSIPTEL</sequence>
<keyword evidence="1" id="KW-0812">Transmembrane</keyword>
<protein>
    <submittedName>
        <fullName evidence="2">Uncharacterized protein</fullName>
    </submittedName>
</protein>
<keyword evidence="1" id="KW-0472">Membrane</keyword>
<keyword evidence="3" id="KW-1185">Reference proteome</keyword>
<organism evidence="2 3">
    <name type="scientific">Piedraia hortae CBS 480.64</name>
    <dbReference type="NCBI Taxonomy" id="1314780"/>
    <lineage>
        <taxon>Eukaryota</taxon>
        <taxon>Fungi</taxon>
        <taxon>Dikarya</taxon>
        <taxon>Ascomycota</taxon>
        <taxon>Pezizomycotina</taxon>
        <taxon>Dothideomycetes</taxon>
        <taxon>Dothideomycetidae</taxon>
        <taxon>Capnodiales</taxon>
        <taxon>Piedraiaceae</taxon>
        <taxon>Piedraia</taxon>
    </lineage>
</organism>
<evidence type="ECO:0000256" key="1">
    <source>
        <dbReference type="SAM" id="Phobius"/>
    </source>
</evidence>
<dbReference type="AlphaFoldDB" id="A0A6A7C348"/>
<feature type="transmembrane region" description="Helical" evidence="1">
    <location>
        <begin position="27"/>
        <end position="49"/>
    </location>
</feature>
<evidence type="ECO:0000313" key="3">
    <source>
        <dbReference type="Proteomes" id="UP000799421"/>
    </source>
</evidence>
<gene>
    <name evidence="2" type="ORF">K470DRAFT_263958</name>
</gene>
<dbReference type="EMBL" id="MU005975">
    <property type="protein sequence ID" value="KAF2861128.1"/>
    <property type="molecule type" value="Genomic_DNA"/>
</dbReference>
<name>A0A6A7C348_9PEZI</name>
<keyword evidence="1" id="KW-1133">Transmembrane helix</keyword>